<sequence>MTETPIDPEDHAEKGRRFARYRQEIHFEAQMLSSRLGEYLSAQSFLIIAYASSISAGWSKPGIFLLLVPFPMTLLGLVLSIDAQRSIRASYEVIDRWHDRQNVLMEEKQDLASYWPTRRVAQDTPVDPNLKTTFYRGSRFATRSPWIFMVTWIYLAGVAICLFIAG</sequence>
<feature type="transmembrane region" description="Helical" evidence="1">
    <location>
        <begin position="146"/>
        <end position="165"/>
    </location>
</feature>
<dbReference type="Proteomes" id="UP000028826">
    <property type="component" value="Unassembled WGS sequence"/>
</dbReference>
<dbReference type="OrthoDB" id="7026253at2"/>
<dbReference type="EMBL" id="JGYG01000031">
    <property type="protein sequence ID" value="KFI25069.1"/>
    <property type="molecule type" value="Genomic_DNA"/>
</dbReference>
<reference evidence="2 3" key="1">
    <citation type="submission" date="2014-03" db="EMBL/GenBank/DDBJ databases">
        <title>Genome of Haematobacter massiliensis CCUG 47968.</title>
        <authorList>
            <person name="Wang D."/>
            <person name="Wang G."/>
        </authorList>
    </citation>
    <scope>NUCLEOTIDE SEQUENCE [LARGE SCALE GENOMIC DNA]</scope>
    <source>
        <strain evidence="2 3">CCUG 47968</strain>
    </source>
</reference>
<dbReference type="Pfam" id="PF24838">
    <property type="entry name" value="8xMP"/>
    <property type="match status" value="1"/>
</dbReference>
<protein>
    <submittedName>
        <fullName evidence="2">Membrane protein</fullName>
    </submittedName>
</protein>
<comment type="caution">
    <text evidence="2">The sequence shown here is derived from an EMBL/GenBank/DDBJ whole genome shotgun (WGS) entry which is preliminary data.</text>
</comment>
<dbReference type="InterPro" id="IPR056918">
    <property type="entry name" value="8xMP"/>
</dbReference>
<dbReference type="eggNOG" id="ENOG50337WB">
    <property type="taxonomic scope" value="Bacteria"/>
</dbReference>
<organism evidence="2 3">
    <name type="scientific">Haematobacter massiliensis</name>
    <dbReference type="NCBI Taxonomy" id="195105"/>
    <lineage>
        <taxon>Bacteria</taxon>
        <taxon>Pseudomonadati</taxon>
        <taxon>Pseudomonadota</taxon>
        <taxon>Alphaproteobacteria</taxon>
        <taxon>Rhodobacterales</taxon>
        <taxon>Paracoccaceae</taxon>
        <taxon>Haematobacter</taxon>
    </lineage>
</organism>
<dbReference type="RefSeq" id="WP_051911488.1">
    <property type="nucleotide sequence ID" value="NZ_JGYG01000031.1"/>
</dbReference>
<keyword evidence="1" id="KW-0472">Membrane</keyword>
<keyword evidence="1" id="KW-0812">Transmembrane</keyword>
<gene>
    <name evidence="2" type="ORF">CN97_11475</name>
</gene>
<accession>A0A086XSR9</accession>
<dbReference type="AlphaFoldDB" id="A0A086XSR9"/>
<feature type="transmembrane region" description="Helical" evidence="1">
    <location>
        <begin position="63"/>
        <end position="81"/>
    </location>
</feature>
<evidence type="ECO:0000256" key="1">
    <source>
        <dbReference type="SAM" id="Phobius"/>
    </source>
</evidence>
<keyword evidence="3" id="KW-1185">Reference proteome</keyword>
<name>A0A086XSR9_9RHOB</name>
<evidence type="ECO:0000313" key="2">
    <source>
        <dbReference type="EMBL" id="KFI25069.1"/>
    </source>
</evidence>
<keyword evidence="1" id="KW-1133">Transmembrane helix</keyword>
<proteinExistence type="predicted"/>
<evidence type="ECO:0000313" key="3">
    <source>
        <dbReference type="Proteomes" id="UP000028826"/>
    </source>
</evidence>